<reference evidence="2" key="2">
    <citation type="journal article" date="2015" name="Genome Biol. Evol.">
        <title>Complete Genome Sequence and Transcriptomic Analysis of the Novel Pathogen Elizabethkingia anophelis in Response to Oxidative Stress.</title>
        <authorList>
            <person name="Li Y."/>
            <person name="Liu Y."/>
            <person name="Chew S.C."/>
            <person name="Tay M."/>
            <person name="Salido M.M."/>
            <person name="Teo J."/>
            <person name="Lauro F.M."/>
            <person name="Givskov M."/>
            <person name="Yang L."/>
        </authorList>
    </citation>
    <scope>NUCLEOTIDE SEQUENCE</scope>
    <source>
        <strain evidence="2">NUHP1</strain>
    </source>
</reference>
<dbReference type="InterPro" id="IPR004360">
    <property type="entry name" value="Glyas_Fos-R_dOase_dom"/>
</dbReference>
<proteinExistence type="predicted"/>
<dbReference type="InterPro" id="IPR037523">
    <property type="entry name" value="VOC_core"/>
</dbReference>
<reference evidence="2" key="1">
    <citation type="journal article" date="2013" name="Lancet">
        <title>First case of E anophelis outbreak in an intensive-care unit.</title>
        <authorList>
            <person name="Teo J."/>
            <person name="Tan S.Y."/>
            <person name="Tay M."/>
            <person name="Ding Y."/>
            <person name="Kjelleberg S."/>
            <person name="Givskov M."/>
            <person name="Lin R.T."/>
            <person name="Yang L."/>
        </authorList>
    </citation>
    <scope>NUCLEOTIDE SEQUENCE [LARGE SCALE GENOMIC DNA]</scope>
    <source>
        <strain evidence="2">NUHP1</strain>
    </source>
</reference>
<dbReference type="InterPro" id="IPR029068">
    <property type="entry name" value="Glyas_Bleomycin-R_OHBP_Dase"/>
</dbReference>
<name>A0A077EJN3_9FLAO</name>
<protein>
    <recommendedName>
        <fullName evidence="1">VOC domain-containing protein</fullName>
    </recommendedName>
</protein>
<dbReference type="STRING" id="1338011.BD94_2669"/>
<dbReference type="PROSITE" id="PS51819">
    <property type="entry name" value="VOC"/>
    <property type="match status" value="1"/>
</dbReference>
<sequence length="125" mass="15043">MEIKFNTLTPNLWTTELDETIEFYTTNLGFQCLKKDEEWQWALLKKDDVEIMFSKPNEQIPFKSSMFSGSFYFNIQDVNSLWEQLKDKTEICYNIEDFPWQMQEFAIYDNNGYILQFGQDVETLK</sequence>
<dbReference type="Pfam" id="PF00903">
    <property type="entry name" value="Glyoxalase"/>
    <property type="match status" value="1"/>
</dbReference>
<dbReference type="AlphaFoldDB" id="A0A077EJN3"/>
<feature type="domain" description="VOC" evidence="1">
    <location>
        <begin position="4"/>
        <end position="120"/>
    </location>
</feature>
<dbReference type="eggNOG" id="COG0346">
    <property type="taxonomic scope" value="Bacteria"/>
</dbReference>
<organism evidence="2 3">
    <name type="scientific">Elizabethkingia anophelis NUHP1</name>
    <dbReference type="NCBI Taxonomy" id="1338011"/>
    <lineage>
        <taxon>Bacteria</taxon>
        <taxon>Pseudomonadati</taxon>
        <taxon>Bacteroidota</taxon>
        <taxon>Flavobacteriia</taxon>
        <taxon>Flavobacteriales</taxon>
        <taxon>Weeksellaceae</taxon>
        <taxon>Elizabethkingia</taxon>
    </lineage>
</organism>
<gene>
    <name evidence="2" type="ORF">BD94_2669</name>
</gene>
<dbReference type="Gene3D" id="3.10.180.10">
    <property type="entry name" value="2,3-Dihydroxybiphenyl 1,2-Dioxygenase, domain 1"/>
    <property type="match status" value="1"/>
</dbReference>
<dbReference type="HOGENOM" id="CLU_046006_15_2_10"/>
<dbReference type="SUPFAM" id="SSF54593">
    <property type="entry name" value="Glyoxalase/Bleomycin resistance protein/Dihydroxybiphenyl dioxygenase"/>
    <property type="match status" value="1"/>
</dbReference>
<dbReference type="KEGG" id="eao:BD94_2669"/>
<dbReference type="Proteomes" id="UP000028933">
    <property type="component" value="Chromosome"/>
</dbReference>
<evidence type="ECO:0000313" key="3">
    <source>
        <dbReference type="Proteomes" id="UP000028933"/>
    </source>
</evidence>
<accession>A0A077EJN3</accession>
<dbReference type="RefSeq" id="WP_024565459.1">
    <property type="nucleotide sequence ID" value="NZ_CP007547.1"/>
</dbReference>
<dbReference type="EMBL" id="CP007547">
    <property type="protein sequence ID" value="AIL46444.1"/>
    <property type="molecule type" value="Genomic_DNA"/>
</dbReference>
<evidence type="ECO:0000313" key="2">
    <source>
        <dbReference type="EMBL" id="AIL46444.1"/>
    </source>
</evidence>
<evidence type="ECO:0000259" key="1">
    <source>
        <dbReference type="PROSITE" id="PS51819"/>
    </source>
</evidence>